<accession>A0A6M4M935</accession>
<protein>
    <submittedName>
        <fullName evidence="6">LysR family transcriptional regulator</fullName>
    </submittedName>
</protein>
<evidence type="ECO:0000256" key="1">
    <source>
        <dbReference type="ARBA" id="ARBA00009437"/>
    </source>
</evidence>
<proteinExistence type="inferred from homology"/>
<keyword evidence="3" id="KW-0238">DNA-binding</keyword>
<evidence type="ECO:0000256" key="4">
    <source>
        <dbReference type="ARBA" id="ARBA00023163"/>
    </source>
</evidence>
<organism evidence="6 7">
    <name type="scientific">Alteromonas pelagimontana</name>
    <dbReference type="NCBI Taxonomy" id="1858656"/>
    <lineage>
        <taxon>Bacteria</taxon>
        <taxon>Pseudomonadati</taxon>
        <taxon>Pseudomonadota</taxon>
        <taxon>Gammaproteobacteria</taxon>
        <taxon>Alteromonadales</taxon>
        <taxon>Alteromonadaceae</taxon>
        <taxon>Alteromonas/Salinimonas group</taxon>
        <taxon>Alteromonas</taxon>
    </lineage>
</organism>
<dbReference type="GO" id="GO:0006351">
    <property type="term" value="P:DNA-templated transcription"/>
    <property type="evidence" value="ECO:0007669"/>
    <property type="project" value="TreeGrafter"/>
</dbReference>
<dbReference type="GO" id="GO:0043565">
    <property type="term" value="F:sequence-specific DNA binding"/>
    <property type="evidence" value="ECO:0007669"/>
    <property type="project" value="TreeGrafter"/>
</dbReference>
<evidence type="ECO:0000313" key="7">
    <source>
        <dbReference type="Proteomes" id="UP000219285"/>
    </source>
</evidence>
<comment type="similarity">
    <text evidence="1">Belongs to the LysR transcriptional regulatory family.</text>
</comment>
<evidence type="ECO:0000256" key="3">
    <source>
        <dbReference type="ARBA" id="ARBA00023125"/>
    </source>
</evidence>
<feature type="domain" description="HTH lysR-type" evidence="5">
    <location>
        <begin position="1"/>
        <end position="57"/>
    </location>
</feature>
<reference evidence="6 7" key="2">
    <citation type="submission" date="2020-04" db="EMBL/GenBank/DDBJ databases">
        <title>Complete genome sequence of Alteromonas pelagimontana 5.12T.</title>
        <authorList>
            <person name="Sinha R.K."/>
            <person name="Krishnan K.P."/>
            <person name="Kurian J.P."/>
        </authorList>
    </citation>
    <scope>NUCLEOTIDE SEQUENCE [LARGE SCALE GENOMIC DNA]</scope>
    <source>
        <strain evidence="6 7">5.12</strain>
    </source>
</reference>
<dbReference type="InterPro" id="IPR000847">
    <property type="entry name" value="LysR_HTH_N"/>
</dbReference>
<dbReference type="PANTHER" id="PTHR30537">
    <property type="entry name" value="HTH-TYPE TRANSCRIPTIONAL REGULATOR"/>
    <property type="match status" value="1"/>
</dbReference>
<dbReference type="OrthoDB" id="5723059at2"/>
<dbReference type="InterPro" id="IPR036388">
    <property type="entry name" value="WH-like_DNA-bd_sf"/>
</dbReference>
<dbReference type="KEGG" id="apel:CA267_002235"/>
<dbReference type="FunFam" id="1.10.10.10:FF:000001">
    <property type="entry name" value="LysR family transcriptional regulator"/>
    <property type="match status" value="1"/>
</dbReference>
<evidence type="ECO:0000256" key="2">
    <source>
        <dbReference type="ARBA" id="ARBA00023015"/>
    </source>
</evidence>
<keyword evidence="4" id="KW-0804">Transcription</keyword>
<dbReference type="SUPFAM" id="SSF46785">
    <property type="entry name" value="Winged helix' DNA-binding domain"/>
    <property type="match status" value="1"/>
</dbReference>
<evidence type="ECO:0000313" key="6">
    <source>
        <dbReference type="EMBL" id="QJR79701.1"/>
    </source>
</evidence>
<dbReference type="PROSITE" id="PS50931">
    <property type="entry name" value="HTH_LYSR"/>
    <property type="match status" value="1"/>
</dbReference>
<dbReference type="InterPro" id="IPR036390">
    <property type="entry name" value="WH_DNA-bd_sf"/>
</dbReference>
<dbReference type="PANTHER" id="PTHR30537:SF5">
    <property type="entry name" value="HTH-TYPE TRANSCRIPTIONAL ACTIVATOR TTDR-RELATED"/>
    <property type="match status" value="1"/>
</dbReference>
<dbReference type="Pfam" id="PF00126">
    <property type="entry name" value="HTH_1"/>
    <property type="match status" value="1"/>
</dbReference>
<sequence>MLDNLRIFITAAEKGSFSGAAKCLSMTIATVSRRIAELEKSLGVELFHRSNKGLMLTSSGNDYYRECADTVNDLSQKLINLDATINDPEGPLKVVAPINIGSGPLNNFWQTFSAAYPQIALNIILADPNESVLSKSSDIRAGS</sequence>
<reference evidence="7" key="1">
    <citation type="submission" date="2014-12" db="EMBL/GenBank/DDBJ databases">
        <title>Complete genome sequence of a multi-drug resistant Klebsiella pneumoniae.</title>
        <authorList>
            <person name="Hua X."/>
            <person name="Chen Q."/>
            <person name="Li X."/>
            <person name="Feng Y."/>
            <person name="Ruan Z."/>
            <person name="Yu Y."/>
        </authorList>
    </citation>
    <scope>NUCLEOTIDE SEQUENCE [LARGE SCALE GENOMIC DNA]</scope>
    <source>
        <strain evidence="7">5.12</strain>
    </source>
</reference>
<keyword evidence="2" id="KW-0805">Transcription regulation</keyword>
<keyword evidence="7" id="KW-1185">Reference proteome</keyword>
<dbReference type="Gene3D" id="1.10.10.10">
    <property type="entry name" value="Winged helix-like DNA-binding domain superfamily/Winged helix DNA-binding domain"/>
    <property type="match status" value="1"/>
</dbReference>
<gene>
    <name evidence="6" type="ORF">CA267_002235</name>
</gene>
<dbReference type="InterPro" id="IPR058163">
    <property type="entry name" value="LysR-type_TF_proteobact-type"/>
</dbReference>
<dbReference type="EMBL" id="CP052766">
    <property type="protein sequence ID" value="QJR79701.1"/>
    <property type="molecule type" value="Genomic_DNA"/>
</dbReference>
<dbReference type="RefSeq" id="WP_075608984.1">
    <property type="nucleotide sequence ID" value="NZ_CP052766.1"/>
</dbReference>
<evidence type="ECO:0000259" key="5">
    <source>
        <dbReference type="PROSITE" id="PS50931"/>
    </source>
</evidence>
<dbReference type="AlphaFoldDB" id="A0A6M4M935"/>
<name>A0A6M4M935_9ALTE</name>
<dbReference type="GO" id="GO:0003700">
    <property type="term" value="F:DNA-binding transcription factor activity"/>
    <property type="evidence" value="ECO:0007669"/>
    <property type="project" value="InterPro"/>
</dbReference>
<dbReference type="Proteomes" id="UP000219285">
    <property type="component" value="Chromosome"/>
</dbReference>